<evidence type="ECO:0000313" key="4">
    <source>
        <dbReference type="Proteomes" id="UP000526892"/>
    </source>
</evidence>
<dbReference type="PROSITE" id="PS51648">
    <property type="entry name" value="YCGL"/>
    <property type="match status" value="1"/>
</dbReference>
<dbReference type="InterPro" id="IPR038068">
    <property type="entry name" value="YcgL-like_sf"/>
</dbReference>
<gene>
    <name evidence="3" type="ORF">HZS80_05765</name>
</gene>
<dbReference type="EMBL" id="JACCDE010000006">
    <property type="protein sequence ID" value="NYS77227.1"/>
    <property type="molecule type" value="Genomic_DNA"/>
</dbReference>
<dbReference type="Gene3D" id="3.10.510.20">
    <property type="entry name" value="YcgL domain"/>
    <property type="match status" value="1"/>
</dbReference>
<dbReference type="RefSeq" id="WP_035566605.1">
    <property type="nucleotide sequence ID" value="NZ_CAXBPG010000001.1"/>
</dbReference>
<keyword evidence="4" id="KW-1185">Reference proteome</keyword>
<protein>
    <recommendedName>
        <fullName evidence="1">YcgL domain-containing protein HZS80_05765</fullName>
    </recommendedName>
</protein>
<name>A0A7Z0LRE8_9GAMM</name>
<dbReference type="AlphaFoldDB" id="A0A7Z0LRE8"/>
<organism evidence="3 4">
    <name type="scientific">Vreelandella glaciei</name>
    <dbReference type="NCBI Taxonomy" id="186761"/>
    <lineage>
        <taxon>Bacteria</taxon>
        <taxon>Pseudomonadati</taxon>
        <taxon>Pseudomonadota</taxon>
        <taxon>Gammaproteobacteria</taxon>
        <taxon>Oceanospirillales</taxon>
        <taxon>Halomonadaceae</taxon>
        <taxon>Vreelandella</taxon>
    </lineage>
</organism>
<comment type="caution">
    <text evidence="3">The sequence shown here is derived from an EMBL/GenBank/DDBJ whole genome shotgun (WGS) entry which is preliminary data.</text>
</comment>
<dbReference type="PANTHER" id="PTHR38109:SF1">
    <property type="entry name" value="PROTEIN YCGL"/>
    <property type="match status" value="1"/>
</dbReference>
<dbReference type="InterPro" id="IPR027354">
    <property type="entry name" value="YcgL_dom"/>
</dbReference>
<feature type="domain" description="YcgL" evidence="2">
    <location>
        <begin position="5"/>
        <end position="89"/>
    </location>
</feature>
<dbReference type="PANTHER" id="PTHR38109">
    <property type="entry name" value="PROTEIN YCGL"/>
    <property type="match status" value="1"/>
</dbReference>
<evidence type="ECO:0000259" key="2">
    <source>
        <dbReference type="PROSITE" id="PS51648"/>
    </source>
</evidence>
<evidence type="ECO:0000313" key="3">
    <source>
        <dbReference type="EMBL" id="NYS77227.1"/>
    </source>
</evidence>
<accession>A0A7Z0LRE8</accession>
<dbReference type="SUPFAM" id="SSF160191">
    <property type="entry name" value="YcgL-like"/>
    <property type="match status" value="1"/>
</dbReference>
<evidence type="ECO:0000256" key="1">
    <source>
        <dbReference type="HAMAP-Rule" id="MF_01866"/>
    </source>
</evidence>
<dbReference type="Pfam" id="PF05166">
    <property type="entry name" value="YcgL"/>
    <property type="match status" value="1"/>
</dbReference>
<proteinExistence type="inferred from homology"/>
<dbReference type="Proteomes" id="UP000526892">
    <property type="component" value="Unassembled WGS sequence"/>
</dbReference>
<dbReference type="HAMAP" id="MF_01866">
    <property type="entry name" value="UPF0745"/>
    <property type="match status" value="1"/>
</dbReference>
<reference evidence="3 4" key="1">
    <citation type="journal article" date="2003" name="Extremophiles">
        <title>Halomonas glaciei sp. nov. isolated from fast ice of Adelie Land, Antarctica.</title>
        <authorList>
            <person name="Reddy G.S."/>
            <person name="Raghavan P.U."/>
            <person name="Sarita N.B."/>
            <person name="Prakash J.S."/>
            <person name="Nagesh N."/>
            <person name="Delille D."/>
            <person name="Shivaji S."/>
        </authorList>
    </citation>
    <scope>NUCLEOTIDE SEQUENCE [LARGE SCALE GENOMIC DNA]</scope>
    <source>
        <strain evidence="3 4">DD39</strain>
    </source>
</reference>
<sequence>MSDKLICEVFKSSRKDEMYLYVDKRQGFADIPTQLLETFGKPVPVFTMLLTADKKLSRVNAADVVEGIKDKGFYLQMPPPKEAYLLDVHRAHVASHSNARSEDE</sequence>